<dbReference type="AlphaFoldDB" id="A0A8S1M6U8"/>
<reference evidence="1" key="1">
    <citation type="submission" date="2021-01" db="EMBL/GenBank/DDBJ databases">
        <authorList>
            <consortium name="Genoscope - CEA"/>
            <person name="William W."/>
        </authorList>
    </citation>
    <scope>NUCLEOTIDE SEQUENCE</scope>
</reference>
<organism evidence="1 2">
    <name type="scientific">Paramecium sonneborni</name>
    <dbReference type="NCBI Taxonomy" id="65129"/>
    <lineage>
        <taxon>Eukaryota</taxon>
        <taxon>Sar</taxon>
        <taxon>Alveolata</taxon>
        <taxon>Ciliophora</taxon>
        <taxon>Intramacronucleata</taxon>
        <taxon>Oligohymenophorea</taxon>
        <taxon>Peniculida</taxon>
        <taxon>Parameciidae</taxon>
        <taxon>Paramecium</taxon>
    </lineage>
</organism>
<protein>
    <submittedName>
        <fullName evidence="1">Uncharacterized protein</fullName>
    </submittedName>
</protein>
<dbReference type="OrthoDB" id="293286at2759"/>
<comment type="caution">
    <text evidence="1">The sequence shown here is derived from an EMBL/GenBank/DDBJ whole genome shotgun (WGS) entry which is preliminary data.</text>
</comment>
<evidence type="ECO:0000313" key="2">
    <source>
        <dbReference type="Proteomes" id="UP000692954"/>
    </source>
</evidence>
<gene>
    <name evidence="1" type="ORF">PSON_ATCC_30995.1.T0300316</name>
</gene>
<name>A0A8S1M6U8_9CILI</name>
<sequence>MFAQNIIDLSNLVKDKGNVFTFRKLEKKDVFETQRMMIKAFLSENPVIKILQAKEEDIKILQAEEVFDRIIQENLSFGAFHGNTLVSACLTCDIKTNMQAEGVQITHVASEIIDTIDILLGQYISSRERDFKEVAYLNHLGTHSDYLKQQLAVSCAYLSIEECRKQGFKFLLTESWHQGTYKTFSKIFKHFEVIKQINEIKEQQVNLISLIAQLN</sequence>
<evidence type="ECO:0000313" key="1">
    <source>
        <dbReference type="EMBL" id="CAD8073405.1"/>
    </source>
</evidence>
<keyword evidence="2" id="KW-1185">Reference proteome</keyword>
<proteinExistence type="predicted"/>
<dbReference type="Proteomes" id="UP000692954">
    <property type="component" value="Unassembled WGS sequence"/>
</dbReference>
<dbReference type="EMBL" id="CAJJDN010000030">
    <property type="protein sequence ID" value="CAD8073405.1"/>
    <property type="molecule type" value="Genomic_DNA"/>
</dbReference>
<accession>A0A8S1M6U8</accession>